<dbReference type="GO" id="GO:0005929">
    <property type="term" value="C:cilium"/>
    <property type="evidence" value="ECO:0007669"/>
    <property type="project" value="UniProtKB-UniRule"/>
</dbReference>
<dbReference type="InterPro" id="IPR042541">
    <property type="entry name" value="BART_sf"/>
</dbReference>
<feature type="domain" description="BART" evidence="13">
    <location>
        <begin position="24"/>
        <end position="133"/>
    </location>
</feature>
<dbReference type="PANTHER" id="PTHR15487:SF4">
    <property type="entry name" value="ADP-RIBOSYLATION FACTOR-LIKE PROTEIN 2-BINDING PROTEIN"/>
    <property type="match status" value="1"/>
</dbReference>
<dbReference type="EMBL" id="JAWQEG010003497">
    <property type="protein sequence ID" value="KAK3865967.1"/>
    <property type="molecule type" value="Genomic_DNA"/>
</dbReference>
<comment type="caution">
    <text evidence="14">The sequence shown here is derived from an EMBL/GenBank/DDBJ whole genome shotgun (WGS) entry which is preliminary data.</text>
</comment>
<evidence type="ECO:0000313" key="14">
    <source>
        <dbReference type="EMBL" id="KAK3865967.1"/>
    </source>
</evidence>
<dbReference type="InterPro" id="IPR023379">
    <property type="entry name" value="BART_dom"/>
</dbReference>
<proteinExistence type="inferred from homology"/>
<dbReference type="GO" id="GO:0005758">
    <property type="term" value="C:mitochondrial intermembrane space"/>
    <property type="evidence" value="ECO:0007669"/>
    <property type="project" value="UniProtKB-SubCell"/>
</dbReference>
<dbReference type="GO" id="GO:0005634">
    <property type="term" value="C:nucleus"/>
    <property type="evidence" value="ECO:0007669"/>
    <property type="project" value="UniProtKB-SubCell"/>
</dbReference>
<comment type="function">
    <text evidence="12">Plays a role as an effector of the ADP-ribosylation factor-like protein 2, ARL2.</text>
</comment>
<evidence type="ECO:0000256" key="10">
    <source>
        <dbReference type="ARBA" id="ARBA00023242"/>
    </source>
</evidence>
<sequence length="150" mass="17417">MAGLEEKEEVLAEDDSQDTFHINFLVGHIENIILGEEFASLRENFLAQHCHIFDDAEENKLEYMDIYKQYTDLIEGHIEKELTTREKGFQMSVFLRELTKSHTLDGEVFDLLLTFTDFLAFKANMLEVKRSQEDNSATLTDLLQITSFKS</sequence>
<evidence type="ECO:0000256" key="12">
    <source>
        <dbReference type="RuleBase" id="RU367099"/>
    </source>
</evidence>
<evidence type="ECO:0000256" key="7">
    <source>
        <dbReference type="ARBA" id="ARBA00023069"/>
    </source>
</evidence>
<evidence type="ECO:0000256" key="9">
    <source>
        <dbReference type="ARBA" id="ARBA00023212"/>
    </source>
</evidence>
<dbReference type="Gene3D" id="1.20.1520.10">
    <property type="entry name" value="ADP-ribosylation factor-like 2-binding protein, domain"/>
    <property type="match status" value="1"/>
</dbReference>
<keyword evidence="8 12" id="KW-0496">Mitochondrion</keyword>
<dbReference type="AlphaFoldDB" id="A0AAE1F2Z6"/>
<comment type="similarity">
    <text evidence="4 12">Belongs to the ARL2BP family.</text>
</comment>
<evidence type="ECO:0000259" key="13">
    <source>
        <dbReference type="Pfam" id="PF11527"/>
    </source>
</evidence>
<dbReference type="GO" id="GO:0005813">
    <property type="term" value="C:centrosome"/>
    <property type="evidence" value="ECO:0007669"/>
    <property type="project" value="UniProtKB-SubCell"/>
</dbReference>
<keyword evidence="6 12" id="KW-0963">Cytoplasm</keyword>
<dbReference type="InterPro" id="IPR038849">
    <property type="entry name" value="ARL2BP"/>
</dbReference>
<evidence type="ECO:0000256" key="8">
    <source>
        <dbReference type="ARBA" id="ARBA00023128"/>
    </source>
</evidence>
<keyword evidence="11 12" id="KW-0966">Cell projection</keyword>
<comment type="subcellular location">
    <subcellularLocation>
        <location evidence="1 12">Cytoplasm</location>
        <location evidence="1 12">Cytoskeleton</location>
        <location evidence="1 12">Cilium basal body</location>
    </subcellularLocation>
    <subcellularLocation>
        <location evidence="3 12">Cytoplasm</location>
        <location evidence="3 12">Cytoskeleton</location>
        <location evidence="3 12">Microtubule organizing center</location>
        <location evidence="3 12">Centrosome</location>
    </subcellularLocation>
    <subcellularLocation>
        <location evidence="12">Cytoplasm</location>
    </subcellularLocation>
    <subcellularLocation>
        <location evidence="2 12">Nucleus</location>
    </subcellularLocation>
    <subcellularLocation>
        <location evidence="12">Mitochondrion intermembrane space</location>
    </subcellularLocation>
</comment>
<reference evidence="14" key="1">
    <citation type="submission" date="2023-10" db="EMBL/GenBank/DDBJ databases">
        <title>Genome assemblies of two species of porcelain crab, Petrolisthes cinctipes and Petrolisthes manimaculis (Anomura: Porcellanidae).</title>
        <authorList>
            <person name="Angst P."/>
        </authorList>
    </citation>
    <scope>NUCLEOTIDE SEQUENCE</scope>
    <source>
        <strain evidence="14">PB745_01</strain>
        <tissue evidence="14">Gill</tissue>
    </source>
</reference>
<keyword evidence="15" id="KW-1185">Reference proteome</keyword>
<keyword evidence="7 12" id="KW-0969">Cilium</keyword>
<dbReference type="Proteomes" id="UP001286313">
    <property type="component" value="Unassembled WGS sequence"/>
</dbReference>
<evidence type="ECO:0000313" key="15">
    <source>
        <dbReference type="Proteomes" id="UP001286313"/>
    </source>
</evidence>
<evidence type="ECO:0000256" key="5">
    <source>
        <dbReference type="ARBA" id="ARBA00014849"/>
    </source>
</evidence>
<evidence type="ECO:0000256" key="4">
    <source>
        <dbReference type="ARBA" id="ARBA00009880"/>
    </source>
</evidence>
<keyword evidence="10 12" id="KW-0539">Nucleus</keyword>
<name>A0AAE1F2Z6_PETCI</name>
<evidence type="ECO:0000256" key="2">
    <source>
        <dbReference type="ARBA" id="ARBA00004123"/>
    </source>
</evidence>
<dbReference type="GO" id="GO:0051457">
    <property type="term" value="P:maintenance of protein location in nucleus"/>
    <property type="evidence" value="ECO:0007669"/>
    <property type="project" value="TreeGrafter"/>
</dbReference>
<evidence type="ECO:0000256" key="3">
    <source>
        <dbReference type="ARBA" id="ARBA00004300"/>
    </source>
</evidence>
<dbReference type="PANTHER" id="PTHR15487">
    <property type="entry name" value="ADP-RIBOSYLATION FACTOR-LIKE PROTEIN 2-BINDING PROTEIN"/>
    <property type="match status" value="1"/>
</dbReference>
<evidence type="ECO:0000256" key="6">
    <source>
        <dbReference type="ARBA" id="ARBA00022490"/>
    </source>
</evidence>
<keyword evidence="9 12" id="KW-0206">Cytoskeleton</keyword>
<evidence type="ECO:0000256" key="11">
    <source>
        <dbReference type="ARBA" id="ARBA00023273"/>
    </source>
</evidence>
<protein>
    <recommendedName>
        <fullName evidence="5 12">ADP-ribosylation factor-like protein 2-binding protein</fullName>
        <shortName evidence="12">ARF-like 2-binding protein</shortName>
    </recommendedName>
</protein>
<evidence type="ECO:0000256" key="1">
    <source>
        <dbReference type="ARBA" id="ARBA00004120"/>
    </source>
</evidence>
<gene>
    <name evidence="14" type="ORF">Pcinc_028460</name>
</gene>
<organism evidence="14 15">
    <name type="scientific">Petrolisthes cinctipes</name>
    <name type="common">Flat porcelain crab</name>
    <dbReference type="NCBI Taxonomy" id="88211"/>
    <lineage>
        <taxon>Eukaryota</taxon>
        <taxon>Metazoa</taxon>
        <taxon>Ecdysozoa</taxon>
        <taxon>Arthropoda</taxon>
        <taxon>Crustacea</taxon>
        <taxon>Multicrustacea</taxon>
        <taxon>Malacostraca</taxon>
        <taxon>Eumalacostraca</taxon>
        <taxon>Eucarida</taxon>
        <taxon>Decapoda</taxon>
        <taxon>Pleocyemata</taxon>
        <taxon>Anomura</taxon>
        <taxon>Galatheoidea</taxon>
        <taxon>Porcellanidae</taxon>
        <taxon>Petrolisthes</taxon>
    </lineage>
</organism>
<dbReference type="Pfam" id="PF11527">
    <property type="entry name" value="ARL2_Bind_BART"/>
    <property type="match status" value="1"/>
</dbReference>
<accession>A0AAE1F2Z6</accession>